<accession>A0ABV9F419</accession>
<reference evidence="4" key="1">
    <citation type="journal article" date="2019" name="Int. J. Syst. Evol. Microbiol.">
        <title>The Global Catalogue of Microorganisms (GCM) 10K type strain sequencing project: providing services to taxonomists for standard genome sequencing and annotation.</title>
        <authorList>
            <consortium name="The Broad Institute Genomics Platform"/>
            <consortium name="The Broad Institute Genome Sequencing Center for Infectious Disease"/>
            <person name="Wu L."/>
            <person name="Ma J."/>
        </authorList>
    </citation>
    <scope>NUCLEOTIDE SEQUENCE [LARGE SCALE GENOMIC DNA]</scope>
    <source>
        <strain evidence="4">CCUG 49571</strain>
    </source>
</reference>
<evidence type="ECO:0000313" key="3">
    <source>
        <dbReference type="EMBL" id="MFC4596732.1"/>
    </source>
</evidence>
<dbReference type="Pfam" id="PF01547">
    <property type="entry name" value="SBP_bac_1"/>
    <property type="match status" value="1"/>
</dbReference>
<feature type="region of interest" description="Disordered" evidence="1">
    <location>
        <begin position="26"/>
        <end position="48"/>
    </location>
</feature>
<comment type="caution">
    <text evidence="3">The sequence shown here is derived from an EMBL/GenBank/DDBJ whole genome shotgun (WGS) entry which is preliminary data.</text>
</comment>
<protein>
    <submittedName>
        <fullName evidence="3">Extracellular solute-binding protein</fullName>
    </submittedName>
</protein>
<dbReference type="InterPro" id="IPR006059">
    <property type="entry name" value="SBP"/>
</dbReference>
<dbReference type="InterPro" id="IPR050490">
    <property type="entry name" value="Bact_solute-bd_prot1"/>
</dbReference>
<keyword evidence="4" id="KW-1185">Reference proteome</keyword>
<feature type="signal peptide" evidence="2">
    <location>
        <begin position="1"/>
        <end position="19"/>
    </location>
</feature>
<dbReference type="SUPFAM" id="SSF53850">
    <property type="entry name" value="Periplasmic binding protein-like II"/>
    <property type="match status" value="1"/>
</dbReference>
<dbReference type="PANTHER" id="PTHR43649:SF30">
    <property type="entry name" value="ABC TRANSPORTER SUBSTRATE-BINDING PROTEIN"/>
    <property type="match status" value="1"/>
</dbReference>
<dbReference type="RefSeq" id="WP_378091164.1">
    <property type="nucleotide sequence ID" value="NZ_JBHSEP010000001.1"/>
</dbReference>
<organism evidence="3 4">
    <name type="scientific">Cohnella hongkongensis</name>
    <dbReference type="NCBI Taxonomy" id="178337"/>
    <lineage>
        <taxon>Bacteria</taxon>
        <taxon>Bacillati</taxon>
        <taxon>Bacillota</taxon>
        <taxon>Bacilli</taxon>
        <taxon>Bacillales</taxon>
        <taxon>Paenibacillaceae</taxon>
        <taxon>Cohnella</taxon>
    </lineage>
</organism>
<evidence type="ECO:0000256" key="1">
    <source>
        <dbReference type="SAM" id="MobiDB-lite"/>
    </source>
</evidence>
<sequence length="459" mass="50430">MKKWLTSTLVLATAASMLAACGGNKDNSGAASPAESGSAAASPSAGASAQTTPVELTLWVNTKDESAFDKNLRSEFMAEHPDIKLNVIDKSGDTNTEYAIAYAAGVAPDVIDISGPMFKKYIQKGYFAPLDDFIANWPEKDKHTDVFKEIGIKDGTTYGLVTFLGPMMFGYNKALFSQANLQPPKTWDEMIDAAVKLTDRSKNQYGYSMLANDWLDWFFQFYVWQAGGDLTSVKDDGTIELQFTSPAVVKALELYRDLKWKDQVVQSDITLDFNGMVQEFATGKSAMMIFAPDWVPMVASLGMKVEDLGIVPMPIGPSGKPVTSTGVALTAITGNISKEKQQAAWEWIEYRYGRDTITSKLQDQEKKGIVPPQIMIYKDMKQSDIVTLDPAWEEALNEGVSTGRDEYEGKAVLTKYVVAAVQKVLVDKNADIMAELQKQQDLAQKEAVDKYNADVLAGK</sequence>
<dbReference type="PROSITE" id="PS51257">
    <property type="entry name" value="PROKAR_LIPOPROTEIN"/>
    <property type="match status" value="1"/>
</dbReference>
<gene>
    <name evidence="3" type="ORF">ACFO3S_00650</name>
</gene>
<keyword evidence="2" id="KW-0732">Signal</keyword>
<evidence type="ECO:0000313" key="4">
    <source>
        <dbReference type="Proteomes" id="UP001596028"/>
    </source>
</evidence>
<proteinExistence type="predicted"/>
<dbReference type="Gene3D" id="3.40.190.10">
    <property type="entry name" value="Periplasmic binding protein-like II"/>
    <property type="match status" value="1"/>
</dbReference>
<dbReference type="EMBL" id="JBHSEP010000001">
    <property type="protein sequence ID" value="MFC4596732.1"/>
    <property type="molecule type" value="Genomic_DNA"/>
</dbReference>
<dbReference type="Proteomes" id="UP001596028">
    <property type="component" value="Unassembled WGS sequence"/>
</dbReference>
<feature type="chain" id="PRO_5046634842" evidence="2">
    <location>
        <begin position="20"/>
        <end position="459"/>
    </location>
</feature>
<feature type="compositionally biased region" description="Low complexity" evidence="1">
    <location>
        <begin position="28"/>
        <end position="48"/>
    </location>
</feature>
<evidence type="ECO:0000256" key="2">
    <source>
        <dbReference type="SAM" id="SignalP"/>
    </source>
</evidence>
<name>A0ABV9F419_9BACL</name>
<dbReference type="PANTHER" id="PTHR43649">
    <property type="entry name" value="ARABINOSE-BINDING PROTEIN-RELATED"/>
    <property type="match status" value="1"/>
</dbReference>